<keyword evidence="2" id="KW-1185">Reference proteome</keyword>
<dbReference type="RefSeq" id="WP_209983454.1">
    <property type="nucleotide sequence ID" value="NZ_JAGINO010000011.1"/>
</dbReference>
<sequence length="302" mass="31904">MADDTKSTPSATASAPVALSCPLITYKANQRMPHPNLKEIKVAVPVGSTAATVAENQVRSLMATGNEHLAVYSVAAPHTIWIATTGQPDAVYCGGGNADALLKSASCELYHNHPSNRPFSVSDYIGLVDRNPLLSKMYAIGHDGLSWYEFSPTRGATDIGIIADAAWTLTMNYASAMLWLDPNTGDFMPDDDWSARHGIGLGLTAAGLGGYHMAANTPTPSGLQASIIRRIAKAYVETHAQMLNHCQSHGLPVNHQAVSSALASLTNTNVVSTFAIPYGAVQPSDPTTLTLVKDPAFASFTP</sequence>
<dbReference type="Proteomes" id="UP001244552">
    <property type="component" value="Unassembled WGS sequence"/>
</dbReference>
<organism evidence="1 2">
    <name type="scientific">Azospirillum picis</name>
    <dbReference type="NCBI Taxonomy" id="488438"/>
    <lineage>
        <taxon>Bacteria</taxon>
        <taxon>Pseudomonadati</taxon>
        <taxon>Pseudomonadota</taxon>
        <taxon>Alphaproteobacteria</taxon>
        <taxon>Rhodospirillales</taxon>
        <taxon>Azospirillaceae</taxon>
        <taxon>Azospirillum</taxon>
    </lineage>
</organism>
<evidence type="ECO:0000313" key="1">
    <source>
        <dbReference type="EMBL" id="MDQ0534516.1"/>
    </source>
</evidence>
<protein>
    <submittedName>
        <fullName evidence="1">Uncharacterized protein</fullName>
    </submittedName>
</protein>
<accession>A0ABU0MM88</accession>
<comment type="caution">
    <text evidence="1">The sequence shown here is derived from an EMBL/GenBank/DDBJ whole genome shotgun (WGS) entry which is preliminary data.</text>
</comment>
<gene>
    <name evidence="1" type="ORF">QO018_003391</name>
</gene>
<evidence type="ECO:0000313" key="2">
    <source>
        <dbReference type="Proteomes" id="UP001244552"/>
    </source>
</evidence>
<proteinExistence type="predicted"/>
<name>A0ABU0MM88_9PROT</name>
<dbReference type="PROSITE" id="PS51257">
    <property type="entry name" value="PROKAR_LIPOPROTEIN"/>
    <property type="match status" value="1"/>
</dbReference>
<dbReference type="EMBL" id="JAUSVU010000012">
    <property type="protein sequence ID" value="MDQ0534516.1"/>
    <property type="molecule type" value="Genomic_DNA"/>
</dbReference>
<reference evidence="1 2" key="1">
    <citation type="submission" date="2023-07" db="EMBL/GenBank/DDBJ databases">
        <title>Genomic Encyclopedia of Type Strains, Phase IV (KMG-IV): sequencing the most valuable type-strain genomes for metagenomic binning, comparative biology and taxonomic classification.</title>
        <authorList>
            <person name="Goeker M."/>
        </authorList>
    </citation>
    <scope>NUCLEOTIDE SEQUENCE [LARGE SCALE GENOMIC DNA]</scope>
    <source>
        <strain evidence="1 2">DSM 19922</strain>
    </source>
</reference>